<proteinExistence type="predicted"/>
<evidence type="ECO:0000313" key="1">
    <source>
        <dbReference type="EMBL" id="MFD1140405.1"/>
    </source>
</evidence>
<dbReference type="EMBL" id="JBHTLP010000002">
    <property type="protein sequence ID" value="MFD1140405.1"/>
    <property type="molecule type" value="Genomic_DNA"/>
</dbReference>
<organism evidence="1 2">
    <name type="scientific">Larkinella insperata</name>
    <dbReference type="NCBI Taxonomy" id="332158"/>
    <lineage>
        <taxon>Bacteria</taxon>
        <taxon>Pseudomonadati</taxon>
        <taxon>Bacteroidota</taxon>
        <taxon>Cytophagia</taxon>
        <taxon>Cytophagales</taxon>
        <taxon>Spirosomataceae</taxon>
        <taxon>Larkinella</taxon>
    </lineage>
</organism>
<name>A0ABW3QK56_9BACT</name>
<dbReference type="InterPro" id="IPR012657">
    <property type="entry name" value="23S_rRNA-intervening_sequence"/>
</dbReference>
<dbReference type="InterPro" id="IPR036583">
    <property type="entry name" value="23S_rRNA_IVS_sf"/>
</dbReference>
<keyword evidence="2" id="KW-1185">Reference proteome</keyword>
<reference evidence="2" key="1">
    <citation type="journal article" date="2019" name="Int. J. Syst. Evol. Microbiol.">
        <title>The Global Catalogue of Microorganisms (GCM) 10K type strain sequencing project: providing services to taxonomists for standard genome sequencing and annotation.</title>
        <authorList>
            <consortium name="The Broad Institute Genomics Platform"/>
            <consortium name="The Broad Institute Genome Sequencing Center for Infectious Disease"/>
            <person name="Wu L."/>
            <person name="Ma J."/>
        </authorList>
    </citation>
    <scope>NUCLEOTIDE SEQUENCE [LARGE SCALE GENOMIC DNA]</scope>
    <source>
        <strain evidence="2">CCUG 55608</strain>
    </source>
</reference>
<dbReference type="NCBIfam" id="TIGR02436">
    <property type="entry name" value="four helix bundle protein"/>
    <property type="match status" value="1"/>
</dbReference>
<evidence type="ECO:0000313" key="2">
    <source>
        <dbReference type="Proteomes" id="UP001597116"/>
    </source>
</evidence>
<dbReference type="Gene3D" id="1.20.1440.60">
    <property type="entry name" value="23S rRNA-intervening sequence"/>
    <property type="match status" value="1"/>
</dbReference>
<dbReference type="RefSeq" id="WP_265989515.1">
    <property type="nucleotide sequence ID" value="NZ_CP110973.1"/>
</dbReference>
<gene>
    <name evidence="1" type="ORF">ACFQ4C_04765</name>
</gene>
<protein>
    <submittedName>
        <fullName evidence="1">Four helix bundle protein</fullName>
    </submittedName>
</protein>
<comment type="caution">
    <text evidence="1">The sequence shown here is derived from an EMBL/GenBank/DDBJ whole genome shotgun (WGS) entry which is preliminary data.</text>
</comment>
<dbReference type="Proteomes" id="UP001597116">
    <property type="component" value="Unassembled WGS sequence"/>
</dbReference>
<accession>A0ABW3QK56</accession>
<dbReference type="SUPFAM" id="SSF158446">
    <property type="entry name" value="IVS-encoded protein-like"/>
    <property type="match status" value="1"/>
</dbReference>
<sequence length="51" mass="5969">MLRCIQVFRSLPNSFEAQHFGKQLLRCSSSSVADYRAVRRARSQNEFFAKM</sequence>